<proteinExistence type="predicted"/>
<gene>
    <name evidence="2" type="ORF">PCOR1329_LOCUS26517</name>
</gene>
<evidence type="ECO:0000313" key="3">
    <source>
        <dbReference type="Proteomes" id="UP001189429"/>
    </source>
</evidence>
<feature type="compositionally biased region" description="Basic and acidic residues" evidence="1">
    <location>
        <begin position="67"/>
        <end position="81"/>
    </location>
</feature>
<feature type="region of interest" description="Disordered" evidence="1">
    <location>
        <begin position="49"/>
        <end position="93"/>
    </location>
</feature>
<feature type="compositionally biased region" description="Low complexity" evidence="1">
    <location>
        <begin position="50"/>
        <end position="66"/>
    </location>
</feature>
<evidence type="ECO:0000256" key="1">
    <source>
        <dbReference type="SAM" id="MobiDB-lite"/>
    </source>
</evidence>
<name>A0ABN9S6L5_9DINO</name>
<organism evidence="2 3">
    <name type="scientific">Prorocentrum cordatum</name>
    <dbReference type="NCBI Taxonomy" id="2364126"/>
    <lineage>
        <taxon>Eukaryota</taxon>
        <taxon>Sar</taxon>
        <taxon>Alveolata</taxon>
        <taxon>Dinophyceae</taxon>
        <taxon>Prorocentrales</taxon>
        <taxon>Prorocentraceae</taxon>
        <taxon>Prorocentrum</taxon>
    </lineage>
</organism>
<sequence length="113" mass="12288">MGKSVPSAADLPSAVLGYPKYATRAYLGAQEPAFSAAYRRAAGWLLRHLPPGTDAAAGGPTRGAGPRNEHKSDEGEGDQLRRHSRAGFPRQVARERPRFQCTVLRWQPAYATE</sequence>
<protein>
    <submittedName>
        <fullName evidence="2">Uncharacterized protein</fullName>
    </submittedName>
</protein>
<dbReference type="EMBL" id="CAUYUJ010009447">
    <property type="protein sequence ID" value="CAK0826816.1"/>
    <property type="molecule type" value="Genomic_DNA"/>
</dbReference>
<reference evidence="2" key="1">
    <citation type="submission" date="2023-10" db="EMBL/GenBank/DDBJ databases">
        <authorList>
            <person name="Chen Y."/>
            <person name="Shah S."/>
            <person name="Dougan E. K."/>
            <person name="Thang M."/>
            <person name="Chan C."/>
        </authorList>
    </citation>
    <scope>NUCLEOTIDE SEQUENCE [LARGE SCALE GENOMIC DNA]</scope>
</reference>
<comment type="caution">
    <text evidence="2">The sequence shown here is derived from an EMBL/GenBank/DDBJ whole genome shotgun (WGS) entry which is preliminary data.</text>
</comment>
<evidence type="ECO:0000313" key="2">
    <source>
        <dbReference type="EMBL" id="CAK0826816.1"/>
    </source>
</evidence>
<keyword evidence="3" id="KW-1185">Reference proteome</keyword>
<dbReference type="Proteomes" id="UP001189429">
    <property type="component" value="Unassembled WGS sequence"/>
</dbReference>
<accession>A0ABN9S6L5</accession>